<dbReference type="InterPro" id="IPR000330">
    <property type="entry name" value="SNF2_N"/>
</dbReference>
<dbReference type="Pfam" id="PF00176">
    <property type="entry name" value="SNF2-rel_dom"/>
    <property type="match status" value="1"/>
</dbReference>
<dbReference type="GO" id="GO:0016787">
    <property type="term" value="F:hydrolase activity"/>
    <property type="evidence" value="ECO:0007669"/>
    <property type="project" value="UniProtKB-KW"/>
</dbReference>
<keyword evidence="1" id="KW-0378">Hydrolase</keyword>
<dbReference type="PROSITE" id="PS51192">
    <property type="entry name" value="HELICASE_ATP_BIND_1"/>
    <property type="match status" value="1"/>
</dbReference>
<evidence type="ECO:0000313" key="5">
    <source>
        <dbReference type="EMBL" id="HAB5997911.1"/>
    </source>
</evidence>
<dbReference type="Proteomes" id="UP000839671">
    <property type="component" value="Unassembled WGS sequence"/>
</dbReference>
<evidence type="ECO:0000256" key="2">
    <source>
        <dbReference type="ARBA" id="ARBA00022806"/>
    </source>
</evidence>
<dbReference type="PANTHER" id="PTHR45766">
    <property type="entry name" value="DNA ANNEALING HELICASE AND ENDONUCLEASE ZRANB3 FAMILY MEMBER"/>
    <property type="match status" value="1"/>
</dbReference>
<dbReference type="NCBIfam" id="NF041062">
    <property type="entry name" value="DpdE"/>
    <property type="match status" value="1"/>
</dbReference>
<protein>
    <submittedName>
        <fullName evidence="5">Helicase SNF2</fullName>
    </submittedName>
</protein>
<name>A0A3Z3U144_SALET</name>
<dbReference type="GO" id="GO:0004386">
    <property type="term" value="F:helicase activity"/>
    <property type="evidence" value="ECO:0007669"/>
    <property type="project" value="UniProtKB-KW"/>
</dbReference>
<reference evidence="4" key="2">
    <citation type="submission" date="2018-06" db="EMBL/GenBank/DDBJ databases">
        <authorList>
            <person name="Ashton P.M."/>
            <person name="Dallman T."/>
            <person name="Nair S."/>
            <person name="De Pinna E."/>
            <person name="Peters T."/>
            <person name="Grant K."/>
        </authorList>
    </citation>
    <scope>NUCLEOTIDE SEQUENCE [LARGE SCALE GENOMIC DNA]</scope>
    <source>
        <strain evidence="4">310211</strain>
    </source>
</reference>
<feature type="domain" description="Helicase ATP-binding" evidence="3">
    <location>
        <begin position="174"/>
        <end position="341"/>
    </location>
</feature>
<dbReference type="EMBL" id="AAAATI010000006">
    <property type="protein sequence ID" value="EAA1976911.1"/>
    <property type="molecule type" value="Genomic_DNA"/>
</dbReference>
<dbReference type="InterPro" id="IPR038718">
    <property type="entry name" value="SNF2-like_sf"/>
</dbReference>
<accession>A0A3Z3U144</accession>
<evidence type="ECO:0000313" key="4">
    <source>
        <dbReference type="EMBL" id="EAA1976911.1"/>
    </source>
</evidence>
<gene>
    <name evidence="4" type="ORF">DM051_06260</name>
    <name evidence="5" type="ORF">GB399_05625</name>
</gene>
<dbReference type="Gene3D" id="3.40.50.300">
    <property type="entry name" value="P-loop containing nucleotide triphosphate hydrolases"/>
    <property type="match status" value="1"/>
</dbReference>
<dbReference type="AlphaFoldDB" id="A0A3Z3U144"/>
<dbReference type="PANTHER" id="PTHR45766:SF6">
    <property type="entry name" value="SWI_SNF-RELATED MATRIX-ASSOCIATED ACTIN-DEPENDENT REGULATOR OF CHROMATIN SUBFAMILY A-LIKE PROTEIN 1"/>
    <property type="match status" value="1"/>
</dbReference>
<organism evidence="5">
    <name type="scientific">Salmonella enterica I</name>
    <dbReference type="NCBI Taxonomy" id="59201"/>
    <lineage>
        <taxon>Bacteria</taxon>
        <taxon>Pseudomonadati</taxon>
        <taxon>Pseudomonadota</taxon>
        <taxon>Gammaproteobacteria</taxon>
        <taxon>Enterobacterales</taxon>
        <taxon>Enterobacteriaceae</taxon>
        <taxon>Salmonella</taxon>
    </lineage>
</organism>
<sequence length="1035" mass="116948">MNVLPIGSLVVSEQFEGIGKVVTVDSDTNNATVAFFESPAQPFARQTDVSLEQLIPTIPHEETVIYCIEPQSKRWARARFGGPRPKGDFLVIFREDDSTTLPIDEIFVLNKAPDTPVNPADFLALQANDAPFFFPHRQAFIETYIQQRAACRAMASISSSAVELEPHQLAVVRRVLQDKNPKYILADEVGLGKTIEAGMIVREHALETTGHVSMLIAVPAPLVNQWREELGERFQLKQLIIDASSGLAGLRQNEVAEGILICSHSDACTLIEQGFSPSLIVVDEVHQIAPWPWSGDKDESYNFSLIAQGCWKAHYVLLLTGTPLHGHERNFLSMLHCINPEAYQVDEPHLRDFTELVKNRENLGGIFSGLVPTVSNVSLRRNLETLQQQFPEDTILMTLCQQLIPLIGTFSPNTPEREEGIRDIRRHLGENYRIHHRMLRNRRQVSLSFDETKNLNLNLLFPGLNGAVECRWHCDGLALDELIDEYRSLSLLPQNTQWAMNEDSYLLWIDDLLSSPLCVMQRAKVHLGELERTQEERDLLEHIVSTAKNELQIIDNKLAITLNEWLQKNPTGKAIVFCDRPDLARHLAIKLELLLEYPQERYQSGHPLVYLKPGSPIRVLICDKSGEDGLNLHGGLRLAVHYGLPRSCSRIEQRLGRLNRYSANLKGVKPVQSLILKNHADLGLRNIWASILKDSIGVFNNTIASLQFVLDNYLEKAWRNVYQEGPVALERIASEFPGEQGILANETNKINMQEKLLAMDDEIAEAAIFAQQISADDHLAVAQCNALTNWITRALRFRATGTAEKGIKFQFELSDRSTGTLVDFKTFLTTCMLSFDKEGGNPPSTHLMSAERIPSIDGTTVYPLRYGQPFVDTIWQLLNLDARGSSMAILRVIPGQLKEPSYFFQSTWLVTHHQTQDTYSQRRTADELSPPRIMQHWLSSEGKPVTNPQVLELLNGEYANHETSQKFYADMNLRPKLWQEIEELISPNSWKEMVERIYASDREQQQTALGEQAHLQLMAVKGVVVCSKNLLEEIA</sequence>
<keyword evidence="2 5" id="KW-0067">ATP-binding</keyword>
<keyword evidence="2 5" id="KW-0347">Helicase</keyword>
<dbReference type="InterPro" id="IPR027417">
    <property type="entry name" value="P-loop_NTPase"/>
</dbReference>
<dbReference type="InterPro" id="IPR057342">
    <property type="entry name" value="DEXDc_RapA"/>
</dbReference>
<evidence type="ECO:0000259" key="3">
    <source>
        <dbReference type="PROSITE" id="PS51192"/>
    </source>
</evidence>
<dbReference type="EMBL" id="DAAHGJ010000002">
    <property type="protein sequence ID" value="HAB5997911.1"/>
    <property type="molecule type" value="Genomic_DNA"/>
</dbReference>
<dbReference type="CDD" id="cd18011">
    <property type="entry name" value="DEXDc_RapA"/>
    <property type="match status" value="1"/>
</dbReference>
<dbReference type="SUPFAM" id="SSF52540">
    <property type="entry name" value="P-loop containing nucleoside triphosphate hydrolases"/>
    <property type="match status" value="2"/>
</dbReference>
<reference evidence="5" key="1">
    <citation type="journal article" date="2018" name="Genome Biol.">
        <title>SKESA: strategic k-mer extension for scrupulous assemblies.</title>
        <authorList>
            <person name="Souvorov A."/>
            <person name="Agarwala R."/>
            <person name="Lipman D.J."/>
        </authorList>
    </citation>
    <scope>NUCLEOTIDE SEQUENCE</scope>
    <source>
        <strain evidence="5">Salmonella enterica</strain>
    </source>
</reference>
<keyword evidence="2 5" id="KW-0547">Nucleotide-binding</keyword>
<dbReference type="Gene3D" id="3.40.50.10810">
    <property type="entry name" value="Tandem AAA-ATPase domain"/>
    <property type="match status" value="1"/>
</dbReference>
<dbReference type="SMART" id="SM00487">
    <property type="entry name" value="DEXDc"/>
    <property type="match status" value="1"/>
</dbReference>
<evidence type="ECO:0000256" key="1">
    <source>
        <dbReference type="ARBA" id="ARBA00022801"/>
    </source>
</evidence>
<reference evidence="5" key="3">
    <citation type="submission" date="2019-10" db="EMBL/GenBank/DDBJ databases">
        <authorList>
            <consortium name="NCBI Pathogen Detection Project"/>
        </authorList>
    </citation>
    <scope>NUCLEOTIDE SEQUENCE</scope>
    <source>
        <strain evidence="5">Salmonella enterica</strain>
    </source>
</reference>
<dbReference type="GO" id="GO:0005524">
    <property type="term" value="F:ATP binding"/>
    <property type="evidence" value="ECO:0007669"/>
    <property type="project" value="UniProtKB-KW"/>
</dbReference>
<dbReference type="InterPro" id="IPR014001">
    <property type="entry name" value="Helicase_ATP-bd"/>
</dbReference>
<proteinExistence type="predicted"/>
<comment type="caution">
    <text evidence="5">The sequence shown here is derived from an EMBL/GenBank/DDBJ whole genome shotgun (WGS) entry which is preliminary data.</text>
</comment>